<evidence type="ECO:0000313" key="3">
    <source>
        <dbReference type="Proteomes" id="UP000479293"/>
    </source>
</evidence>
<dbReference type="RefSeq" id="WP_152763417.1">
    <property type="nucleotide sequence ID" value="NZ_WHLY01000002.1"/>
</dbReference>
<dbReference type="Pfam" id="PF12680">
    <property type="entry name" value="SnoaL_2"/>
    <property type="match status" value="1"/>
</dbReference>
<evidence type="ECO:0000313" key="2">
    <source>
        <dbReference type="EMBL" id="MPR35938.1"/>
    </source>
</evidence>
<dbReference type="InterPro" id="IPR037401">
    <property type="entry name" value="SnoaL-like"/>
</dbReference>
<feature type="domain" description="SnoaL-like" evidence="1">
    <location>
        <begin position="8"/>
        <end position="86"/>
    </location>
</feature>
<accession>A0A7C9BEW6</accession>
<dbReference type="Proteomes" id="UP000479293">
    <property type="component" value="Unassembled WGS sequence"/>
</dbReference>
<name>A0A7C9BEW6_9BACT</name>
<dbReference type="InterPro" id="IPR032710">
    <property type="entry name" value="NTF2-like_dom_sf"/>
</dbReference>
<organism evidence="2 3">
    <name type="scientific">Salmonirosea aquatica</name>
    <dbReference type="NCBI Taxonomy" id="2654236"/>
    <lineage>
        <taxon>Bacteria</taxon>
        <taxon>Pseudomonadati</taxon>
        <taxon>Bacteroidota</taxon>
        <taxon>Cytophagia</taxon>
        <taxon>Cytophagales</taxon>
        <taxon>Spirosomataceae</taxon>
        <taxon>Salmonirosea</taxon>
    </lineage>
</organism>
<dbReference type="SUPFAM" id="SSF54427">
    <property type="entry name" value="NTF2-like"/>
    <property type="match status" value="1"/>
</dbReference>
<dbReference type="EMBL" id="WHLY01000002">
    <property type="protein sequence ID" value="MPR35938.1"/>
    <property type="molecule type" value="Genomic_DNA"/>
</dbReference>
<gene>
    <name evidence="2" type="ORF">GBK04_21950</name>
</gene>
<proteinExistence type="predicted"/>
<dbReference type="Gene3D" id="3.10.450.50">
    <property type="match status" value="1"/>
</dbReference>
<protein>
    <submittedName>
        <fullName evidence="2">Nuclear transport factor 2 family protein</fullName>
    </submittedName>
</protein>
<sequence>MKLPENIEGLIRAQNERDSTAFANYFTEQATVSDEGSSYSGREEIKQWIQQATEKYNMQLKSLDFKQTGSKGELTVEVTGTFPGSPAVMQYNLEFDGTSISSLKITG</sequence>
<evidence type="ECO:0000259" key="1">
    <source>
        <dbReference type="Pfam" id="PF12680"/>
    </source>
</evidence>
<dbReference type="AlphaFoldDB" id="A0A7C9BEW6"/>
<comment type="caution">
    <text evidence="2">The sequence shown here is derived from an EMBL/GenBank/DDBJ whole genome shotgun (WGS) entry which is preliminary data.</text>
</comment>
<keyword evidence="3" id="KW-1185">Reference proteome</keyword>
<reference evidence="2 3" key="1">
    <citation type="submission" date="2019-10" db="EMBL/GenBank/DDBJ databases">
        <title>Draft Genome Sequence of Cytophagaceae sp. SJW1-29.</title>
        <authorList>
            <person name="Choi A."/>
        </authorList>
    </citation>
    <scope>NUCLEOTIDE SEQUENCE [LARGE SCALE GENOMIC DNA]</scope>
    <source>
        <strain evidence="2 3">SJW1-29</strain>
    </source>
</reference>